<keyword evidence="9" id="KW-0548">Nucleotidyltransferase</keyword>
<dbReference type="GO" id="GO:0016779">
    <property type="term" value="F:nucleotidyltransferase activity"/>
    <property type="evidence" value="ECO:0007669"/>
    <property type="project" value="UniProtKB-KW"/>
</dbReference>
<dbReference type="GO" id="GO:0006777">
    <property type="term" value="P:Mo-molybdopterin cofactor biosynthetic process"/>
    <property type="evidence" value="ECO:0007669"/>
    <property type="project" value="UniProtKB-KW"/>
</dbReference>
<reference evidence="9 10" key="1">
    <citation type="submission" date="2019-07" db="EMBL/GenBank/DDBJ databases">
        <title>Lysobacter weifangensis sp. nov., isolated from bensulfuron-methyl contaminated farmland soil.</title>
        <authorList>
            <person name="Zhao H."/>
        </authorList>
    </citation>
    <scope>NUCLEOTIDE SEQUENCE [LARGE SCALE GENOMIC DNA]</scope>
    <source>
        <strain evidence="9 10">CC-Bw-6</strain>
    </source>
</reference>
<evidence type="ECO:0000256" key="2">
    <source>
        <dbReference type="ARBA" id="ARBA00022679"/>
    </source>
</evidence>
<dbReference type="OrthoDB" id="9788394at2"/>
<accession>A0A516V339</accession>
<sequence length="198" mass="20488">MQHDSPSRVDTTLGLLAGGAGSRLGGADKAWLQRGGVPQVLRLAKRLSDETASVLVSANRDLARYAEAGLTAIPDRRTEIGPIAGLDALASACTTPWLLTVPVDLVDVNDCLLRSLAAAGGEGAFAIDDDGAQPLVALWRVEALRAALSVALANDEIAVHALQARMGMTGVRFVGFRFGNLNTPGDLAAAGIEPPSAR</sequence>
<dbReference type="Pfam" id="PF12804">
    <property type="entry name" value="NTP_transf_3"/>
    <property type="match status" value="1"/>
</dbReference>
<evidence type="ECO:0000256" key="5">
    <source>
        <dbReference type="ARBA" id="ARBA00022842"/>
    </source>
</evidence>
<keyword evidence="4" id="KW-0547">Nucleotide-binding</keyword>
<keyword evidence="2 9" id="KW-0808">Transferase</keyword>
<evidence type="ECO:0000256" key="1">
    <source>
        <dbReference type="ARBA" id="ARBA00022490"/>
    </source>
</evidence>
<dbReference type="CDD" id="cd02503">
    <property type="entry name" value="MobA"/>
    <property type="match status" value="1"/>
</dbReference>
<evidence type="ECO:0000256" key="7">
    <source>
        <dbReference type="ARBA" id="ARBA00023150"/>
    </source>
</evidence>
<organism evidence="9 10">
    <name type="scientific">Pseudoluteimonas lycopersici</name>
    <dbReference type="NCBI Taxonomy" id="1324796"/>
    <lineage>
        <taxon>Bacteria</taxon>
        <taxon>Pseudomonadati</taxon>
        <taxon>Pseudomonadota</taxon>
        <taxon>Gammaproteobacteria</taxon>
        <taxon>Lysobacterales</taxon>
        <taxon>Lysobacteraceae</taxon>
        <taxon>Pseudoluteimonas</taxon>
    </lineage>
</organism>
<evidence type="ECO:0000256" key="6">
    <source>
        <dbReference type="ARBA" id="ARBA00023134"/>
    </source>
</evidence>
<dbReference type="Gene3D" id="3.90.550.10">
    <property type="entry name" value="Spore Coat Polysaccharide Biosynthesis Protein SpsA, Chain A"/>
    <property type="match status" value="1"/>
</dbReference>
<dbReference type="AlphaFoldDB" id="A0A516V339"/>
<dbReference type="PANTHER" id="PTHR19136:SF81">
    <property type="entry name" value="MOLYBDENUM COFACTOR GUANYLYLTRANSFERASE"/>
    <property type="match status" value="1"/>
</dbReference>
<feature type="domain" description="MobA-like NTP transferase" evidence="8">
    <location>
        <begin position="15"/>
        <end position="150"/>
    </location>
</feature>
<dbReference type="GO" id="GO:0005525">
    <property type="term" value="F:GTP binding"/>
    <property type="evidence" value="ECO:0007669"/>
    <property type="project" value="UniProtKB-KW"/>
</dbReference>
<dbReference type="Proteomes" id="UP000315891">
    <property type="component" value="Chromosome"/>
</dbReference>
<name>A0A516V339_9GAMM</name>
<keyword evidence="10" id="KW-1185">Reference proteome</keyword>
<dbReference type="InterPro" id="IPR029044">
    <property type="entry name" value="Nucleotide-diphossugar_trans"/>
</dbReference>
<keyword evidence="3" id="KW-0479">Metal-binding</keyword>
<dbReference type="RefSeq" id="WP_143878437.1">
    <property type="nucleotide sequence ID" value="NZ_BAABLZ010000002.1"/>
</dbReference>
<keyword evidence="5" id="KW-0460">Magnesium</keyword>
<keyword evidence="7" id="KW-0501">Molybdenum cofactor biosynthesis</keyword>
<dbReference type="InterPro" id="IPR025877">
    <property type="entry name" value="MobA-like_NTP_Trfase"/>
</dbReference>
<keyword evidence="1" id="KW-0963">Cytoplasm</keyword>
<evidence type="ECO:0000256" key="4">
    <source>
        <dbReference type="ARBA" id="ARBA00022741"/>
    </source>
</evidence>
<evidence type="ECO:0000259" key="8">
    <source>
        <dbReference type="Pfam" id="PF12804"/>
    </source>
</evidence>
<evidence type="ECO:0000256" key="3">
    <source>
        <dbReference type="ARBA" id="ARBA00022723"/>
    </source>
</evidence>
<evidence type="ECO:0000313" key="10">
    <source>
        <dbReference type="Proteomes" id="UP000315891"/>
    </source>
</evidence>
<keyword evidence="6" id="KW-0342">GTP-binding</keyword>
<dbReference type="InterPro" id="IPR013482">
    <property type="entry name" value="Molybde_CF_guanTrfase"/>
</dbReference>
<dbReference type="SUPFAM" id="SSF53448">
    <property type="entry name" value="Nucleotide-diphospho-sugar transferases"/>
    <property type="match status" value="1"/>
</dbReference>
<dbReference type="EMBL" id="CP041742">
    <property type="protein sequence ID" value="QDQ72923.1"/>
    <property type="molecule type" value="Genomic_DNA"/>
</dbReference>
<proteinExistence type="predicted"/>
<dbReference type="PANTHER" id="PTHR19136">
    <property type="entry name" value="MOLYBDENUM COFACTOR GUANYLYLTRANSFERASE"/>
    <property type="match status" value="1"/>
</dbReference>
<dbReference type="GO" id="GO:0046872">
    <property type="term" value="F:metal ion binding"/>
    <property type="evidence" value="ECO:0007669"/>
    <property type="project" value="UniProtKB-KW"/>
</dbReference>
<protein>
    <submittedName>
        <fullName evidence="9">Molybdenum cofactor guanylyltransferase</fullName>
    </submittedName>
</protein>
<gene>
    <name evidence="9" type="ORF">FNZ56_03040</name>
</gene>
<evidence type="ECO:0000313" key="9">
    <source>
        <dbReference type="EMBL" id="QDQ72923.1"/>
    </source>
</evidence>